<dbReference type="PATRIC" id="fig|270351.6.peg.565"/>
<dbReference type="AlphaFoldDB" id="A0A0J6SJQ6"/>
<proteinExistence type="predicted"/>
<evidence type="ECO:0000313" key="2">
    <source>
        <dbReference type="Proteomes" id="UP000035929"/>
    </source>
</evidence>
<dbReference type="Proteomes" id="UP000035929">
    <property type="component" value="Unassembled WGS sequence"/>
</dbReference>
<gene>
    <name evidence="1" type="ORF">VP06_15580</name>
</gene>
<sequence length="106" mass="11698">MIGFDPMASERHPRSYKIVVFFERREDGGLRAWSEQVPGFLLSHRSADAVLSDVQPALEGILSAQLGYEIKTTPLHDIKDALTDCGVLEPSPEHIPDHVEYAALAA</sequence>
<name>A0A0J6SJQ6_9HYPH</name>
<protein>
    <recommendedName>
        <fullName evidence="3">DUF1902 domain-containing protein</fullName>
    </recommendedName>
</protein>
<dbReference type="EMBL" id="LABX01000113">
    <property type="protein sequence ID" value="KMO33874.1"/>
    <property type="molecule type" value="Genomic_DNA"/>
</dbReference>
<accession>A0A0J6SJQ6</accession>
<comment type="caution">
    <text evidence="1">The sequence shown here is derived from an EMBL/GenBank/DDBJ whole genome shotgun (WGS) entry which is preliminary data.</text>
</comment>
<organism evidence="1 2">
    <name type="scientific">Methylobacterium aquaticum</name>
    <dbReference type="NCBI Taxonomy" id="270351"/>
    <lineage>
        <taxon>Bacteria</taxon>
        <taxon>Pseudomonadati</taxon>
        <taxon>Pseudomonadota</taxon>
        <taxon>Alphaproteobacteria</taxon>
        <taxon>Hyphomicrobiales</taxon>
        <taxon>Methylobacteriaceae</taxon>
        <taxon>Methylobacterium</taxon>
    </lineage>
</organism>
<reference evidence="1 2" key="1">
    <citation type="submission" date="2015-03" db="EMBL/GenBank/DDBJ databases">
        <title>Genome sequencing of Methylobacterium aquaticum DSM16371 type strain.</title>
        <authorList>
            <person name="Chaudhry V."/>
            <person name="Patil P.B."/>
        </authorList>
    </citation>
    <scope>NUCLEOTIDE SEQUENCE [LARGE SCALE GENOMIC DNA]</scope>
    <source>
        <strain evidence="1 2">DSM 16371</strain>
    </source>
</reference>
<evidence type="ECO:0008006" key="3">
    <source>
        <dbReference type="Google" id="ProtNLM"/>
    </source>
</evidence>
<evidence type="ECO:0000313" key="1">
    <source>
        <dbReference type="EMBL" id="KMO33874.1"/>
    </source>
</evidence>